<dbReference type="STRING" id="1178515.SY83_01090"/>
<keyword evidence="8" id="KW-1185">Reference proteome</keyword>
<feature type="transmembrane region" description="Helical" evidence="6">
    <location>
        <begin position="187"/>
        <end position="204"/>
    </location>
</feature>
<dbReference type="Gene3D" id="1.20.1260.100">
    <property type="entry name" value="TspO/MBR protein"/>
    <property type="match status" value="1"/>
</dbReference>
<feature type="transmembrane region" description="Helical" evidence="6">
    <location>
        <begin position="210"/>
        <end position="233"/>
    </location>
</feature>
<dbReference type="EMBL" id="CP011388">
    <property type="protein sequence ID" value="ANE48632.1"/>
    <property type="molecule type" value="Genomic_DNA"/>
</dbReference>
<feature type="transmembrane region" description="Helical" evidence="6">
    <location>
        <begin position="163"/>
        <end position="180"/>
    </location>
</feature>
<feature type="transmembrane region" description="Helical" evidence="6">
    <location>
        <begin position="32"/>
        <end position="55"/>
    </location>
</feature>
<sequence>MIFINYLSGSQGLFGRSTREVSDMFHVNVTPAGYAFLIWSAIYILLAGFVIVQALPSKQDNAVIRNIGPWFILSCLFNGTWIFAWHSVNMGLSTLLIVGLLLTLIVLYIKTRPAASDSDRVNRWLIALPFSIYMGWISVASIVNLTIFFSEAGFNGFGLSGEVWAILLFIIAALLAVFIGIRFNDPYYGLVIVWALIAIGVEQQETVPSVTYGAWIVSAFILIFELIIMAKVVRSTR</sequence>
<dbReference type="PATRIC" id="fig|1178515.4.peg.190"/>
<reference evidence="7 8" key="1">
    <citation type="submission" date="2015-01" db="EMBL/GenBank/DDBJ databases">
        <title>Paenibacillus swuensis/DY6/whole genome sequencing.</title>
        <authorList>
            <person name="Kim M.K."/>
            <person name="Srinivasan S."/>
            <person name="Lee J.-J."/>
        </authorList>
    </citation>
    <scope>NUCLEOTIDE SEQUENCE [LARGE SCALE GENOMIC DNA]</scope>
    <source>
        <strain evidence="7 8">DY6</strain>
    </source>
</reference>
<evidence type="ECO:0000256" key="4">
    <source>
        <dbReference type="ARBA" id="ARBA00022989"/>
    </source>
</evidence>
<protein>
    <recommendedName>
        <fullName evidence="9">Tryptophan-rich sensory protein</fullName>
    </recommendedName>
</protein>
<dbReference type="GO" id="GO:0016020">
    <property type="term" value="C:membrane"/>
    <property type="evidence" value="ECO:0007669"/>
    <property type="project" value="UniProtKB-SubCell"/>
</dbReference>
<gene>
    <name evidence="7" type="ORF">SY83_01090</name>
</gene>
<dbReference type="Proteomes" id="UP000076927">
    <property type="component" value="Chromosome"/>
</dbReference>
<proteinExistence type="inferred from homology"/>
<name>A0A172TNS5_9BACL</name>
<dbReference type="InterPro" id="IPR004307">
    <property type="entry name" value="TspO_MBR"/>
</dbReference>
<keyword evidence="5 6" id="KW-0472">Membrane</keyword>
<evidence type="ECO:0000256" key="6">
    <source>
        <dbReference type="SAM" id="Phobius"/>
    </source>
</evidence>
<keyword evidence="3 6" id="KW-0812">Transmembrane</keyword>
<evidence type="ECO:0008006" key="9">
    <source>
        <dbReference type="Google" id="ProtNLM"/>
    </source>
</evidence>
<feature type="transmembrane region" description="Helical" evidence="6">
    <location>
        <begin position="90"/>
        <end position="109"/>
    </location>
</feature>
<evidence type="ECO:0000256" key="5">
    <source>
        <dbReference type="ARBA" id="ARBA00023136"/>
    </source>
</evidence>
<dbReference type="PANTHER" id="PTHR33802:SF1">
    <property type="entry name" value="XK-RELATED PROTEIN"/>
    <property type="match status" value="1"/>
</dbReference>
<dbReference type="PANTHER" id="PTHR33802">
    <property type="entry name" value="SI:CH211-161H7.5-RELATED"/>
    <property type="match status" value="1"/>
</dbReference>
<keyword evidence="4 6" id="KW-1133">Transmembrane helix</keyword>
<dbReference type="AlphaFoldDB" id="A0A172TNS5"/>
<dbReference type="Pfam" id="PF03073">
    <property type="entry name" value="TspO_MBR"/>
    <property type="match status" value="1"/>
</dbReference>
<comment type="subcellular location">
    <subcellularLocation>
        <location evidence="1">Membrane</location>
        <topology evidence="1">Multi-pass membrane protein</topology>
    </subcellularLocation>
</comment>
<evidence type="ECO:0000313" key="7">
    <source>
        <dbReference type="EMBL" id="ANE48632.1"/>
    </source>
</evidence>
<dbReference type="InterPro" id="IPR038330">
    <property type="entry name" value="TspO/MBR-related_sf"/>
</dbReference>
<comment type="similarity">
    <text evidence="2">Belongs to the TspO/BZRP family.</text>
</comment>
<feature type="transmembrane region" description="Helical" evidence="6">
    <location>
        <begin position="121"/>
        <end position="143"/>
    </location>
</feature>
<dbReference type="KEGG" id="pswu:SY83_01090"/>
<evidence type="ECO:0000256" key="1">
    <source>
        <dbReference type="ARBA" id="ARBA00004141"/>
    </source>
</evidence>
<accession>A0A172TNS5</accession>
<organism evidence="7 8">
    <name type="scientific">Paenibacillus swuensis</name>
    <dbReference type="NCBI Taxonomy" id="1178515"/>
    <lineage>
        <taxon>Bacteria</taxon>
        <taxon>Bacillati</taxon>
        <taxon>Bacillota</taxon>
        <taxon>Bacilli</taxon>
        <taxon>Bacillales</taxon>
        <taxon>Paenibacillaceae</taxon>
        <taxon>Paenibacillus</taxon>
    </lineage>
</organism>
<evidence type="ECO:0000313" key="8">
    <source>
        <dbReference type="Proteomes" id="UP000076927"/>
    </source>
</evidence>
<evidence type="ECO:0000256" key="3">
    <source>
        <dbReference type="ARBA" id="ARBA00022692"/>
    </source>
</evidence>
<feature type="transmembrane region" description="Helical" evidence="6">
    <location>
        <begin position="67"/>
        <end position="84"/>
    </location>
</feature>
<evidence type="ECO:0000256" key="2">
    <source>
        <dbReference type="ARBA" id="ARBA00007524"/>
    </source>
</evidence>